<evidence type="ECO:0000313" key="1">
    <source>
        <dbReference type="EMBL" id="EQC58239.1"/>
    </source>
</evidence>
<dbReference type="EMBL" id="ATBB01000035">
    <property type="protein sequence ID" value="EQC58239.1"/>
    <property type="molecule type" value="Genomic_DNA"/>
</dbReference>
<evidence type="ECO:0000313" key="2">
    <source>
        <dbReference type="Proteomes" id="UP000015854"/>
    </source>
</evidence>
<organism evidence="1 2">
    <name type="scientific">Lactococcus cremoris subsp. cremoris TIFN6</name>
    <dbReference type="NCBI Taxonomy" id="1234876"/>
    <lineage>
        <taxon>Bacteria</taxon>
        <taxon>Bacillati</taxon>
        <taxon>Bacillota</taxon>
        <taxon>Bacilli</taxon>
        <taxon>Lactobacillales</taxon>
        <taxon>Streptococcaceae</taxon>
        <taxon>Lactococcus</taxon>
        <taxon>Lactococcus cremoris subsp. cremoris</taxon>
    </lineage>
</organism>
<dbReference type="PATRIC" id="fig|1234876.3.peg.201"/>
<evidence type="ECO:0008006" key="3">
    <source>
        <dbReference type="Google" id="ProtNLM"/>
    </source>
</evidence>
<name>T0TL39_LACLC</name>
<proteinExistence type="predicted"/>
<reference evidence="1 2" key="1">
    <citation type="journal article" date="2013" name="ISME J.">
        <title>Multifactorial diversity sustains microbial community stability.</title>
        <authorList>
            <person name="Erkus O."/>
            <person name="de Jager V.C."/>
            <person name="Spus M."/>
            <person name="van Alen-Boerrigter I.J."/>
            <person name="van Rijswijck I.M."/>
            <person name="Hazelwood L."/>
            <person name="Janssen P.W."/>
            <person name="van Hijum S.A."/>
            <person name="Kleerebezem M."/>
            <person name="Smid E.J."/>
        </authorList>
    </citation>
    <scope>NUCLEOTIDE SEQUENCE [LARGE SCALE GENOMIC DNA]</scope>
    <source>
        <strain evidence="1 2">TIFN6</strain>
    </source>
</reference>
<protein>
    <recommendedName>
        <fullName evidence="3">Xylose isomerase-like TIM barrel domain-containing protein</fullName>
    </recommendedName>
</protein>
<dbReference type="Proteomes" id="UP000015854">
    <property type="component" value="Unassembled WGS sequence"/>
</dbReference>
<sequence>MDLTKVAEYIEVNSFKNVGILFDVGNAALVERGFKITDMSKIKNFVQHVHLKNFIHENDVVKFVNLEEGELNYKQIFEFLEENFRDREVKLGVETDVWSPQCRKKTFF</sequence>
<dbReference type="AlphaFoldDB" id="T0TL39"/>
<accession>T0TL39</accession>
<gene>
    <name evidence="1" type="ORF">LLT6_09860</name>
</gene>
<dbReference type="Gene3D" id="3.20.20.150">
    <property type="entry name" value="Divalent-metal-dependent TIM barrel enzymes"/>
    <property type="match status" value="1"/>
</dbReference>
<dbReference type="InterPro" id="IPR036237">
    <property type="entry name" value="Xyl_isomerase-like_sf"/>
</dbReference>
<comment type="caution">
    <text evidence="1">The sequence shown here is derived from an EMBL/GenBank/DDBJ whole genome shotgun (WGS) entry which is preliminary data.</text>
</comment>
<dbReference type="SUPFAM" id="SSF51658">
    <property type="entry name" value="Xylose isomerase-like"/>
    <property type="match status" value="1"/>
</dbReference>